<dbReference type="Pfam" id="PF13302">
    <property type="entry name" value="Acetyltransf_3"/>
    <property type="match status" value="1"/>
</dbReference>
<name>A0A368HIV0_9GAMM</name>
<dbReference type="SUPFAM" id="SSF55729">
    <property type="entry name" value="Acyl-CoA N-acyltransferases (Nat)"/>
    <property type="match status" value="1"/>
</dbReference>
<dbReference type="RefSeq" id="WP_114282673.1">
    <property type="nucleotide sequence ID" value="NZ_PSYR01000001.1"/>
</dbReference>
<proteinExistence type="predicted"/>
<comment type="caution">
    <text evidence="2">The sequence shown here is derived from an EMBL/GenBank/DDBJ whole genome shotgun (WGS) entry which is preliminary data.</text>
</comment>
<dbReference type="OrthoDB" id="5295305at2"/>
<accession>A0A368HIV0</accession>
<gene>
    <name evidence="2" type="ORF">C4900_06260</name>
</gene>
<evidence type="ECO:0000313" key="2">
    <source>
        <dbReference type="EMBL" id="RCN59302.1"/>
    </source>
</evidence>
<dbReference type="InterPro" id="IPR051908">
    <property type="entry name" value="Ribosomal_N-acetyltransferase"/>
</dbReference>
<dbReference type="GO" id="GO:1990189">
    <property type="term" value="F:protein N-terminal-serine acetyltransferase activity"/>
    <property type="evidence" value="ECO:0007669"/>
    <property type="project" value="TreeGrafter"/>
</dbReference>
<dbReference type="Proteomes" id="UP000253250">
    <property type="component" value="Unassembled WGS sequence"/>
</dbReference>
<keyword evidence="2" id="KW-0808">Transferase</keyword>
<dbReference type="InterPro" id="IPR016181">
    <property type="entry name" value="Acyl_CoA_acyltransferase"/>
</dbReference>
<keyword evidence="3" id="KW-1185">Reference proteome</keyword>
<dbReference type="GO" id="GO:0005737">
    <property type="term" value="C:cytoplasm"/>
    <property type="evidence" value="ECO:0007669"/>
    <property type="project" value="TreeGrafter"/>
</dbReference>
<protein>
    <submittedName>
        <fullName evidence="2">GNAT family N-acetyltransferase</fullName>
    </submittedName>
</protein>
<dbReference type="GO" id="GO:0008999">
    <property type="term" value="F:protein-N-terminal-alanine acetyltransferase activity"/>
    <property type="evidence" value="ECO:0007669"/>
    <property type="project" value="TreeGrafter"/>
</dbReference>
<dbReference type="PANTHER" id="PTHR43441">
    <property type="entry name" value="RIBOSOMAL-PROTEIN-SERINE ACETYLTRANSFERASE"/>
    <property type="match status" value="1"/>
</dbReference>
<dbReference type="EMBL" id="PSYR01000001">
    <property type="protein sequence ID" value="RCN59302.1"/>
    <property type="molecule type" value="Genomic_DNA"/>
</dbReference>
<sequence>MAKTERNLLGQEVGLPVVGWRPPPYPDDRALSGRLCTVERIDAMRHAQALYDAYGLDQEGRLWTYLPHGPFANFADYRAWLVDAQHRADPWFYAIVDHTTGQAVGSAAYLRMNPEAGSIEVGALVFSPLLQRRPAATEAMVLMMAHAFALGYRRYEWKCDALNQRSRASALRLGFCYEGTFRKAAVVKGRNRDTAWFAITDDEWPALSRILSRWLDPTNFDAAGGQRVALSSLTRAWRASHDEF</sequence>
<dbReference type="PANTHER" id="PTHR43441:SF2">
    <property type="entry name" value="FAMILY ACETYLTRANSFERASE, PUTATIVE (AFU_ORTHOLOGUE AFUA_7G00850)-RELATED"/>
    <property type="match status" value="1"/>
</dbReference>
<evidence type="ECO:0000259" key="1">
    <source>
        <dbReference type="PROSITE" id="PS51186"/>
    </source>
</evidence>
<feature type="domain" description="N-acetyltransferase" evidence="1">
    <location>
        <begin position="39"/>
        <end position="193"/>
    </location>
</feature>
<dbReference type="Gene3D" id="3.40.630.30">
    <property type="match status" value="1"/>
</dbReference>
<dbReference type="PROSITE" id="PS51186">
    <property type="entry name" value="GNAT"/>
    <property type="match status" value="1"/>
</dbReference>
<reference evidence="2 3" key="1">
    <citation type="submission" date="2018-02" db="EMBL/GenBank/DDBJ databases">
        <title>Insights into the biology of acidophilic members of the Acidiferrobacteraceae family derived from comparative genomic analyses.</title>
        <authorList>
            <person name="Issotta F."/>
            <person name="Thyssen C."/>
            <person name="Mena C."/>
            <person name="Moya A."/>
            <person name="Bellenberg S."/>
            <person name="Sproer C."/>
            <person name="Covarrubias P.C."/>
            <person name="Sand W."/>
            <person name="Quatrini R."/>
            <person name="Vera M."/>
        </authorList>
    </citation>
    <scope>NUCLEOTIDE SEQUENCE [LARGE SCALE GENOMIC DNA]</scope>
    <source>
        <strain evidence="3">m-1</strain>
    </source>
</reference>
<dbReference type="InterPro" id="IPR000182">
    <property type="entry name" value="GNAT_dom"/>
</dbReference>
<organism evidence="2 3">
    <name type="scientific">Acidiferrobacter thiooxydans</name>
    <dbReference type="NCBI Taxonomy" id="163359"/>
    <lineage>
        <taxon>Bacteria</taxon>
        <taxon>Pseudomonadati</taxon>
        <taxon>Pseudomonadota</taxon>
        <taxon>Gammaproteobacteria</taxon>
        <taxon>Acidiferrobacterales</taxon>
        <taxon>Acidiferrobacteraceae</taxon>
        <taxon>Acidiferrobacter</taxon>
    </lineage>
</organism>
<dbReference type="FunFam" id="3.40.630.30:FF:000047">
    <property type="entry name" value="Acetyltransferase, GNAT family"/>
    <property type="match status" value="1"/>
</dbReference>
<dbReference type="AlphaFoldDB" id="A0A368HIV0"/>
<evidence type="ECO:0000313" key="3">
    <source>
        <dbReference type="Proteomes" id="UP000253250"/>
    </source>
</evidence>